<accession>A0ABR0GLM0</accession>
<evidence type="ECO:0000256" key="2">
    <source>
        <dbReference type="SAM" id="Phobius"/>
    </source>
</evidence>
<evidence type="ECO:0000256" key="1">
    <source>
        <dbReference type="SAM" id="MobiDB-lite"/>
    </source>
</evidence>
<feature type="transmembrane region" description="Helical" evidence="2">
    <location>
        <begin position="40"/>
        <end position="61"/>
    </location>
</feature>
<feature type="compositionally biased region" description="Acidic residues" evidence="1">
    <location>
        <begin position="1"/>
        <end position="10"/>
    </location>
</feature>
<sequence length="74" mass="8631">MAAANNDDDVERQQLHPEPQAAEAEKPRPATVQRGGLHPIFYILAWIFFSNLTILFNKWMIDGRGFKYRTYNLH</sequence>
<keyword evidence="4" id="KW-1185">Reference proteome</keyword>
<name>A0ABR0GLM0_9PEZI</name>
<dbReference type="GeneID" id="87902880"/>
<evidence type="ECO:0000313" key="3">
    <source>
        <dbReference type="EMBL" id="KAK4656542.1"/>
    </source>
</evidence>
<keyword evidence="2" id="KW-1133">Transmembrane helix</keyword>
<keyword evidence="2" id="KW-0472">Membrane</keyword>
<feature type="region of interest" description="Disordered" evidence="1">
    <location>
        <begin position="1"/>
        <end position="32"/>
    </location>
</feature>
<dbReference type="Proteomes" id="UP001323405">
    <property type="component" value="Unassembled WGS sequence"/>
</dbReference>
<reference evidence="3 4" key="1">
    <citation type="journal article" date="2023" name="bioRxiv">
        <title>High-quality genome assemblies of four members of thePodospora anserinaspecies complex.</title>
        <authorList>
            <person name="Ament-Velasquez S.L."/>
            <person name="Vogan A.A."/>
            <person name="Wallerman O."/>
            <person name="Hartmann F."/>
            <person name="Gautier V."/>
            <person name="Silar P."/>
            <person name="Giraud T."/>
            <person name="Johannesson H."/>
        </authorList>
    </citation>
    <scope>NUCLEOTIDE SEQUENCE [LARGE SCALE GENOMIC DNA]</scope>
    <source>
        <strain evidence="3 4">CBS 415.72m</strain>
    </source>
</reference>
<keyword evidence="2" id="KW-0812">Transmembrane</keyword>
<organism evidence="3 4">
    <name type="scientific">Podospora pseudocomata</name>
    <dbReference type="NCBI Taxonomy" id="2093779"/>
    <lineage>
        <taxon>Eukaryota</taxon>
        <taxon>Fungi</taxon>
        <taxon>Dikarya</taxon>
        <taxon>Ascomycota</taxon>
        <taxon>Pezizomycotina</taxon>
        <taxon>Sordariomycetes</taxon>
        <taxon>Sordariomycetidae</taxon>
        <taxon>Sordariales</taxon>
        <taxon>Podosporaceae</taxon>
        <taxon>Podospora</taxon>
    </lineage>
</organism>
<comment type="caution">
    <text evidence="3">The sequence shown here is derived from an EMBL/GenBank/DDBJ whole genome shotgun (WGS) entry which is preliminary data.</text>
</comment>
<dbReference type="RefSeq" id="XP_062745517.1">
    <property type="nucleotide sequence ID" value="XM_062883310.1"/>
</dbReference>
<evidence type="ECO:0000313" key="4">
    <source>
        <dbReference type="Proteomes" id="UP001323405"/>
    </source>
</evidence>
<protein>
    <submittedName>
        <fullName evidence="3">Uncharacterized protein</fullName>
    </submittedName>
</protein>
<gene>
    <name evidence="3" type="ORF">QC762_0036670</name>
</gene>
<dbReference type="EMBL" id="JAFFHA010000004">
    <property type="protein sequence ID" value="KAK4656542.1"/>
    <property type="molecule type" value="Genomic_DNA"/>
</dbReference>
<proteinExistence type="predicted"/>